<comment type="caution">
    <text evidence="1">The sequence shown here is derived from an EMBL/GenBank/DDBJ whole genome shotgun (WGS) entry which is preliminary data.</text>
</comment>
<evidence type="ECO:0000313" key="2">
    <source>
        <dbReference type="Proteomes" id="UP001055072"/>
    </source>
</evidence>
<accession>A0ACB8U3H2</accession>
<gene>
    <name evidence="1" type="ORF">BDY19DRAFT_143705</name>
</gene>
<keyword evidence="2" id="KW-1185">Reference proteome</keyword>
<proteinExistence type="predicted"/>
<name>A0ACB8U3H2_9APHY</name>
<organism evidence="1 2">
    <name type="scientific">Irpex rosettiformis</name>
    <dbReference type="NCBI Taxonomy" id="378272"/>
    <lineage>
        <taxon>Eukaryota</taxon>
        <taxon>Fungi</taxon>
        <taxon>Dikarya</taxon>
        <taxon>Basidiomycota</taxon>
        <taxon>Agaricomycotina</taxon>
        <taxon>Agaricomycetes</taxon>
        <taxon>Polyporales</taxon>
        <taxon>Irpicaceae</taxon>
        <taxon>Irpex</taxon>
    </lineage>
</organism>
<dbReference type="EMBL" id="MU274912">
    <property type="protein sequence ID" value="KAI0088736.1"/>
    <property type="molecule type" value="Genomic_DNA"/>
</dbReference>
<sequence>MSSPDPNDSPPVSLIEEAPDADNAAPHSANTERRRNCSSSNSTATSELHQYPANPDHEPAPPAVTVAPSLGDSDTVKQTGQHTPTFLDSRSGAAHVSELGSLYESPRASSSPPAAGNTTTFTGHTQERLSLPPSLPSPAASPSGMGGSHPSRDHASNTIATPILYEATPTPLPAAGPGDTGSSHPLDAPDVHKSGPSALDPQPTLIAGQNARPNQLTGWPAVEKALTEFDRQEIGAYKEDIDSLLTFTGLYSAVLTAFVIVSYPQLQEDTAGETLQVLRLIAAQTATYSIIGGQLVNSTAAAPSTSPPFQPSSTAIRINTLWFASLVISLAVASISIFVKQWLRAYMSFASASPQGQLRIRHFRRSGIEAWRVFEIASTLPLLLQISLALFFVGLCIFTLDVHPVIGKTTLPLVCAWAFLLAVIIMSPIFSSRCPYKTPALSAATTFLRTRIFPGIAIIILKHIPSSIVYMLSMLSSHFSAIVEQLDEWAPLDTWVEEESVLNDKQWDLAILASADALQADDMLLGTTMTEALNQSKPNWDSVTEFLIRVIGNRVPLTGSDDPRRFPATAIQHYGLLSDAARTAIHTLCTDHILAGLSKPTPDLSKDSDLQRMADWSMNIFAVVYDYRHPLIVDTSSLEGMEWNLATLSSVDGVLVNDMVLAAAVAGILKQSDQELVWVDIVGFLVRAIDKRMALAAGDNLREHRRTAAAWCGSLSEAARTAIGDLFRVHVIQGLAKSTIQSENTVGDKTTVTQSWRIFAGIYDLGMQCTLLGNILRLDNGQLDLEKLGLIDALLVDDDFFATAMTELLKERSLDPASVTEFLVRAISNRIHFDDPRKRHMHFEFIHWEPKQCYLLSSVARSAIIELFGFHVMALVRPLKTSKILDRPMVEWLQDMFVGLLCGSSAFGAQTISAPHAFFDRWRQELAREFELLGQSRYPPVAYSELDLILSMRLIQVLVWTETEPNQEYYQWEVVNETLHTIGSHEGSLRYKNLGIPALLEKVSLGILHRLRLEEIDYSTPYFDLSGMVLAIKLHMSAATSGLDIQDKENWGVAFKHAMKNITRPEDWEILEKKPLEHGRESGQEHWIIQQALELLVQCITENLKLALRVLDLVALRLSGAHVSACRVNALSFSWLAITLVEDHGFYKATNANSGSENSSNYSELRSVLKLAAGALFQTTAKFRDPQTNESGTLTRICQSMPPCTNGENHSRIACLGGSVIPHYFYLSLWSAAVSLQVPIDHSRLLCIENMTEEERDAIRTQGEEDFEELRQERWYH</sequence>
<evidence type="ECO:0000313" key="1">
    <source>
        <dbReference type="EMBL" id="KAI0088736.1"/>
    </source>
</evidence>
<protein>
    <submittedName>
        <fullName evidence="1">Uncharacterized protein</fullName>
    </submittedName>
</protein>
<dbReference type="Proteomes" id="UP001055072">
    <property type="component" value="Unassembled WGS sequence"/>
</dbReference>
<reference evidence="1" key="1">
    <citation type="journal article" date="2021" name="Environ. Microbiol.">
        <title>Gene family expansions and transcriptome signatures uncover fungal adaptations to wood decay.</title>
        <authorList>
            <person name="Hage H."/>
            <person name="Miyauchi S."/>
            <person name="Viragh M."/>
            <person name="Drula E."/>
            <person name="Min B."/>
            <person name="Chaduli D."/>
            <person name="Navarro D."/>
            <person name="Favel A."/>
            <person name="Norest M."/>
            <person name="Lesage-Meessen L."/>
            <person name="Balint B."/>
            <person name="Merenyi Z."/>
            <person name="de Eugenio L."/>
            <person name="Morin E."/>
            <person name="Martinez A.T."/>
            <person name="Baldrian P."/>
            <person name="Stursova M."/>
            <person name="Martinez M.J."/>
            <person name="Novotny C."/>
            <person name="Magnuson J.K."/>
            <person name="Spatafora J.W."/>
            <person name="Maurice S."/>
            <person name="Pangilinan J."/>
            <person name="Andreopoulos W."/>
            <person name="LaButti K."/>
            <person name="Hundley H."/>
            <person name="Na H."/>
            <person name="Kuo A."/>
            <person name="Barry K."/>
            <person name="Lipzen A."/>
            <person name="Henrissat B."/>
            <person name="Riley R."/>
            <person name="Ahrendt S."/>
            <person name="Nagy L.G."/>
            <person name="Grigoriev I.V."/>
            <person name="Martin F."/>
            <person name="Rosso M.N."/>
        </authorList>
    </citation>
    <scope>NUCLEOTIDE SEQUENCE</scope>
    <source>
        <strain evidence="1">CBS 384.51</strain>
    </source>
</reference>